<dbReference type="Pfam" id="PF13185">
    <property type="entry name" value="GAF_2"/>
    <property type="match status" value="1"/>
</dbReference>
<dbReference type="Gene3D" id="3.30.450.40">
    <property type="match status" value="1"/>
</dbReference>
<protein>
    <submittedName>
        <fullName evidence="2">GAF domain-containing protein</fullName>
    </submittedName>
</protein>
<dbReference type="InterPro" id="IPR003018">
    <property type="entry name" value="GAF"/>
</dbReference>
<gene>
    <name evidence="2" type="ORF">F4V44_15190</name>
</gene>
<reference evidence="2 3" key="1">
    <citation type="submission" date="2019-09" db="EMBL/GenBank/DDBJ databases">
        <title>Whole genome sequences of isolates from the Mars Exploration Rovers.</title>
        <authorList>
            <person name="Seuylemezian A."/>
            <person name="Vaishampayan P."/>
        </authorList>
    </citation>
    <scope>NUCLEOTIDE SEQUENCE [LARGE SCALE GENOMIC DNA]</scope>
    <source>
        <strain evidence="2 3">MER_TA_151</strain>
    </source>
</reference>
<accession>A0A5J5HP78</accession>
<dbReference type="EMBL" id="VYKL01000022">
    <property type="protein sequence ID" value="KAA9022614.1"/>
    <property type="molecule type" value="Genomic_DNA"/>
</dbReference>
<name>A0A5J5HP78_9BACI</name>
<evidence type="ECO:0000313" key="3">
    <source>
        <dbReference type="Proteomes" id="UP000326671"/>
    </source>
</evidence>
<dbReference type="AlphaFoldDB" id="A0A5J5HP78"/>
<dbReference type="OrthoDB" id="2360948at2"/>
<evidence type="ECO:0000313" key="2">
    <source>
        <dbReference type="EMBL" id="KAA9022614.1"/>
    </source>
</evidence>
<evidence type="ECO:0000259" key="1">
    <source>
        <dbReference type="Pfam" id="PF13185"/>
    </source>
</evidence>
<feature type="domain" description="GAF" evidence="1">
    <location>
        <begin position="16"/>
        <end position="140"/>
    </location>
</feature>
<dbReference type="Proteomes" id="UP000326671">
    <property type="component" value="Unassembled WGS sequence"/>
</dbReference>
<sequence>MDYKRCSQEGTCRHIEACCEQLLAELNCDFVGLAIQNSDGPDVRWHYAAGNSNEKYMRITVRYGKGIAGKVISTGRPMTVEDFPNHITGKVLEYPIMLAENLLSAYAVPIQINGMPKGVLLVGNRTKRIFTETEHRVVLLAAKGLEEKLSSNRRK</sequence>
<proteinExistence type="predicted"/>
<dbReference type="RefSeq" id="WP_150440865.1">
    <property type="nucleotide sequence ID" value="NZ_VYKL01000022.1"/>
</dbReference>
<organism evidence="2 3">
    <name type="scientific">Niallia endozanthoxylica</name>
    <dbReference type="NCBI Taxonomy" id="2036016"/>
    <lineage>
        <taxon>Bacteria</taxon>
        <taxon>Bacillati</taxon>
        <taxon>Bacillota</taxon>
        <taxon>Bacilli</taxon>
        <taxon>Bacillales</taxon>
        <taxon>Bacillaceae</taxon>
        <taxon>Niallia</taxon>
    </lineage>
</organism>
<dbReference type="InterPro" id="IPR029016">
    <property type="entry name" value="GAF-like_dom_sf"/>
</dbReference>
<dbReference type="SUPFAM" id="SSF55781">
    <property type="entry name" value="GAF domain-like"/>
    <property type="match status" value="1"/>
</dbReference>
<comment type="caution">
    <text evidence="2">The sequence shown here is derived from an EMBL/GenBank/DDBJ whole genome shotgun (WGS) entry which is preliminary data.</text>
</comment>
<keyword evidence="3" id="KW-1185">Reference proteome</keyword>